<feature type="transmembrane region" description="Helical" evidence="11">
    <location>
        <begin position="553"/>
        <end position="573"/>
    </location>
</feature>
<dbReference type="PROSITE" id="PS01023">
    <property type="entry name" value="PTR2_2"/>
    <property type="match status" value="1"/>
</dbReference>
<evidence type="ECO:0000256" key="5">
    <source>
        <dbReference type="ARBA" id="ARBA00022856"/>
    </source>
</evidence>
<dbReference type="InterPro" id="IPR000109">
    <property type="entry name" value="POT_fam"/>
</dbReference>
<keyword evidence="5" id="KW-0571">Peptide transport</keyword>
<dbReference type="PANTHER" id="PTHR11654">
    <property type="entry name" value="OLIGOPEPTIDE TRANSPORTER-RELATED"/>
    <property type="match status" value="1"/>
</dbReference>
<organism evidence="12 13">
    <name type="scientific">Daphnia pulex</name>
    <name type="common">Water flea</name>
    <dbReference type="NCBI Taxonomy" id="6669"/>
    <lineage>
        <taxon>Eukaryota</taxon>
        <taxon>Metazoa</taxon>
        <taxon>Ecdysozoa</taxon>
        <taxon>Arthropoda</taxon>
        <taxon>Crustacea</taxon>
        <taxon>Branchiopoda</taxon>
        <taxon>Diplostraca</taxon>
        <taxon>Cladocera</taxon>
        <taxon>Anomopoda</taxon>
        <taxon>Daphniidae</taxon>
        <taxon>Daphnia</taxon>
    </lineage>
</organism>
<dbReference type="Gene3D" id="1.20.1250.20">
    <property type="entry name" value="MFS general substrate transporter like domains"/>
    <property type="match status" value="2"/>
</dbReference>
<evidence type="ECO:0000256" key="1">
    <source>
        <dbReference type="ARBA" id="ARBA00004141"/>
    </source>
</evidence>
<evidence type="ECO:0000256" key="4">
    <source>
        <dbReference type="ARBA" id="ARBA00022692"/>
    </source>
</evidence>
<keyword evidence="13" id="KW-1185">Reference proteome</keyword>
<keyword evidence="8 11" id="KW-0472">Membrane</keyword>
<protein>
    <recommendedName>
        <fullName evidence="9">Oligopeptide transporter 1</fullName>
    </recommendedName>
</protein>
<evidence type="ECO:0000256" key="6">
    <source>
        <dbReference type="ARBA" id="ARBA00022927"/>
    </source>
</evidence>
<keyword evidence="7 11" id="KW-1133">Transmembrane helix</keyword>
<comment type="similarity">
    <text evidence="2 10">Belongs to the major facilitator superfamily. Proton-dependent oligopeptide transporter (POT/PTR) (TC 2.A.17) family.</text>
</comment>
<feature type="transmembrane region" description="Helical" evidence="11">
    <location>
        <begin position="303"/>
        <end position="324"/>
    </location>
</feature>
<dbReference type="FunFam" id="1.20.1250.20:FF:000049">
    <property type="entry name" value="Solute carrier family 15 member 2"/>
    <property type="match status" value="1"/>
</dbReference>
<dbReference type="FunCoup" id="E9G754">
    <property type="interactions" value="82"/>
</dbReference>
<reference evidence="12 13" key="1">
    <citation type="journal article" date="2011" name="Science">
        <title>The ecoresponsive genome of Daphnia pulex.</title>
        <authorList>
            <person name="Colbourne J.K."/>
            <person name="Pfrender M.E."/>
            <person name="Gilbert D."/>
            <person name="Thomas W.K."/>
            <person name="Tucker A."/>
            <person name="Oakley T.H."/>
            <person name="Tokishita S."/>
            <person name="Aerts A."/>
            <person name="Arnold G.J."/>
            <person name="Basu M.K."/>
            <person name="Bauer D.J."/>
            <person name="Caceres C.E."/>
            <person name="Carmel L."/>
            <person name="Casola C."/>
            <person name="Choi J.H."/>
            <person name="Detter J.C."/>
            <person name="Dong Q."/>
            <person name="Dusheyko S."/>
            <person name="Eads B.D."/>
            <person name="Frohlich T."/>
            <person name="Geiler-Samerotte K.A."/>
            <person name="Gerlach D."/>
            <person name="Hatcher P."/>
            <person name="Jogdeo S."/>
            <person name="Krijgsveld J."/>
            <person name="Kriventseva E.V."/>
            <person name="Kultz D."/>
            <person name="Laforsch C."/>
            <person name="Lindquist E."/>
            <person name="Lopez J."/>
            <person name="Manak J.R."/>
            <person name="Muller J."/>
            <person name="Pangilinan J."/>
            <person name="Patwardhan R.P."/>
            <person name="Pitluck S."/>
            <person name="Pritham E.J."/>
            <person name="Rechtsteiner A."/>
            <person name="Rho M."/>
            <person name="Rogozin I.B."/>
            <person name="Sakarya O."/>
            <person name="Salamov A."/>
            <person name="Schaack S."/>
            <person name="Shapiro H."/>
            <person name="Shiga Y."/>
            <person name="Skalitzky C."/>
            <person name="Smith Z."/>
            <person name="Souvorov A."/>
            <person name="Sung W."/>
            <person name="Tang Z."/>
            <person name="Tsuchiya D."/>
            <person name="Tu H."/>
            <person name="Vos H."/>
            <person name="Wang M."/>
            <person name="Wolf Y.I."/>
            <person name="Yamagata H."/>
            <person name="Yamada T."/>
            <person name="Ye Y."/>
            <person name="Shaw J.R."/>
            <person name="Andrews J."/>
            <person name="Crease T.J."/>
            <person name="Tang H."/>
            <person name="Lucas S.M."/>
            <person name="Robertson H.M."/>
            <person name="Bork P."/>
            <person name="Koonin E.V."/>
            <person name="Zdobnov E.M."/>
            <person name="Grigoriev I.V."/>
            <person name="Lynch M."/>
            <person name="Boore J.L."/>
        </authorList>
    </citation>
    <scope>NUCLEOTIDE SEQUENCE [LARGE SCALE GENOMIC DNA]</scope>
</reference>
<dbReference type="Pfam" id="PF00854">
    <property type="entry name" value="PTR2"/>
    <property type="match status" value="2"/>
</dbReference>
<dbReference type="InterPro" id="IPR036259">
    <property type="entry name" value="MFS_trans_sf"/>
</dbReference>
<evidence type="ECO:0000256" key="8">
    <source>
        <dbReference type="ARBA" id="ARBA00023136"/>
    </source>
</evidence>
<dbReference type="KEGG" id="dpx:DAPPUDRAFT_46936"/>
<proteinExistence type="inferred from homology"/>
<dbReference type="AlphaFoldDB" id="E9G754"/>
<name>E9G754_DAPPU</name>
<gene>
    <name evidence="12" type="ORF">DAPPUDRAFT_46936</name>
</gene>
<evidence type="ECO:0000313" key="13">
    <source>
        <dbReference type="Proteomes" id="UP000000305"/>
    </source>
</evidence>
<dbReference type="SUPFAM" id="SSF103473">
    <property type="entry name" value="MFS general substrate transporter"/>
    <property type="match status" value="1"/>
</dbReference>
<dbReference type="eggNOG" id="KOG1237">
    <property type="taxonomic scope" value="Eukaryota"/>
</dbReference>
<dbReference type="GO" id="GO:0005886">
    <property type="term" value="C:plasma membrane"/>
    <property type="evidence" value="ECO:0000318"/>
    <property type="project" value="GO_Central"/>
</dbReference>
<dbReference type="Proteomes" id="UP000000305">
    <property type="component" value="Unassembled WGS sequence"/>
</dbReference>
<sequence length="630" mass="70862">LKYPKSVFCIIVNEFCERFNFYGMRTVLTLYMSQILNFSEDKATIFYHSFLMLSYFSPIPGSILADTYLGKFKTIAILSIFYAFGSIILAVAAIPNFLPQIGFSMTGLLIIAIGTGGIKPCVSAFGGDQFVRPQQDRQLESFFSVFYFSVNAGSLISTAVTPILREDVSCFGDDTCYPLAFGVPAVLMLISVVIFLAGKPLYTIKKPQGNIMGEFFKCIGHAISRKWKAKGEKHDHWLDFASDKFDKQLIDDVKRVLSVGFVFIPLPVFWALYDQQGSRWTFQATRMNGDLGGVVIKPDQMQIVNPLLILILVPIFETVIYPCFKKSGLLTPLRRIGCGLVLCGLSFVVSGFVEIALEPTYATIPSDGRMQLNFINTLPCTVSVVYGVSEKKWKYCASRKYKIKKKTFEYTYVLNDTAPTTPALSEKKLMRILKNHPKMCYFPNIISSKLVLIRYGDTQFLYHTFFRIFSCANSVATNLEEEKQYFLDDPSFTEYSGSSIKMRQEKSKKKIFEYTYVLNVTAETTPDVDSINVMPVQVTPPNSVNILWLLPQYFVVTIGEVMFSVTGLTFSYSQAPISMKAVMQAIWLMVVAFGNLIDIIVIAVQSGATGEGMSQVSFSSWTANYHDFYL</sequence>
<dbReference type="InterPro" id="IPR018456">
    <property type="entry name" value="PTR2_symporter_CS"/>
</dbReference>
<dbReference type="InParanoid" id="E9G754"/>
<feature type="transmembrane region" description="Helical" evidence="11">
    <location>
        <begin position="142"/>
        <end position="165"/>
    </location>
</feature>
<dbReference type="CDD" id="cd17347">
    <property type="entry name" value="MFS_SLC15A1_2_like"/>
    <property type="match status" value="1"/>
</dbReference>
<feature type="non-terminal residue" evidence="12">
    <location>
        <position position="630"/>
    </location>
</feature>
<keyword evidence="3 10" id="KW-0813">Transport</keyword>
<feature type="transmembrane region" description="Helical" evidence="11">
    <location>
        <begin position="585"/>
        <end position="604"/>
    </location>
</feature>
<evidence type="ECO:0000256" key="2">
    <source>
        <dbReference type="ARBA" id="ARBA00005982"/>
    </source>
</evidence>
<evidence type="ECO:0000256" key="3">
    <source>
        <dbReference type="ARBA" id="ARBA00022448"/>
    </source>
</evidence>
<dbReference type="GO" id="GO:0015031">
    <property type="term" value="P:protein transport"/>
    <property type="evidence" value="ECO:0007669"/>
    <property type="project" value="UniProtKB-KW"/>
</dbReference>
<evidence type="ECO:0000256" key="10">
    <source>
        <dbReference type="RuleBase" id="RU003755"/>
    </source>
</evidence>
<dbReference type="GO" id="GO:0071916">
    <property type="term" value="F:dipeptide transmembrane transporter activity"/>
    <property type="evidence" value="ECO:0000318"/>
    <property type="project" value="GO_Central"/>
</dbReference>
<feature type="transmembrane region" description="Helical" evidence="11">
    <location>
        <begin position="75"/>
        <end position="95"/>
    </location>
</feature>
<feature type="transmembrane region" description="Helical" evidence="11">
    <location>
        <begin position="256"/>
        <end position="273"/>
    </location>
</feature>
<dbReference type="OMA" id="PPAVFFM"/>
<comment type="subcellular location">
    <subcellularLocation>
        <location evidence="1 10">Membrane</location>
        <topology evidence="1 10">Multi-pass membrane protein</topology>
    </subcellularLocation>
</comment>
<feature type="transmembrane region" description="Helical" evidence="11">
    <location>
        <begin position="101"/>
        <end position="122"/>
    </location>
</feature>
<dbReference type="PhylomeDB" id="E9G754"/>
<dbReference type="EMBL" id="GL732534">
    <property type="protein sequence ID" value="EFX84705.1"/>
    <property type="molecule type" value="Genomic_DNA"/>
</dbReference>
<feature type="transmembrane region" description="Helical" evidence="11">
    <location>
        <begin position="177"/>
        <end position="198"/>
    </location>
</feature>
<feature type="transmembrane region" description="Helical" evidence="11">
    <location>
        <begin position="45"/>
        <end position="63"/>
    </location>
</feature>
<evidence type="ECO:0000313" key="12">
    <source>
        <dbReference type="EMBL" id="EFX84705.1"/>
    </source>
</evidence>
<keyword evidence="6" id="KW-0653">Protein transport</keyword>
<dbReference type="HOGENOM" id="CLU_004790_3_0_1"/>
<evidence type="ECO:0000256" key="11">
    <source>
        <dbReference type="SAM" id="Phobius"/>
    </source>
</evidence>
<dbReference type="OrthoDB" id="8904098at2759"/>
<evidence type="ECO:0000256" key="7">
    <source>
        <dbReference type="ARBA" id="ARBA00022989"/>
    </source>
</evidence>
<evidence type="ECO:0000256" key="9">
    <source>
        <dbReference type="ARBA" id="ARBA00078114"/>
    </source>
</evidence>
<accession>E9G754</accession>
<keyword evidence="4 10" id="KW-0812">Transmembrane</keyword>
<dbReference type="GO" id="GO:0016324">
    <property type="term" value="C:apical plasma membrane"/>
    <property type="evidence" value="ECO:0000318"/>
    <property type="project" value="GO_Central"/>
</dbReference>
<dbReference type="PROSITE" id="PS01022">
    <property type="entry name" value="PTR2_1"/>
    <property type="match status" value="1"/>
</dbReference>
<dbReference type="GO" id="GO:0140206">
    <property type="term" value="P:dipeptide import across plasma membrane"/>
    <property type="evidence" value="ECO:0000318"/>
    <property type="project" value="GO_Central"/>
</dbReference>
<feature type="transmembrane region" description="Helical" evidence="11">
    <location>
        <begin position="336"/>
        <end position="357"/>
    </location>
</feature>